<dbReference type="GO" id="GO:0003677">
    <property type="term" value="F:DNA binding"/>
    <property type="evidence" value="ECO:0007669"/>
    <property type="project" value="InterPro"/>
</dbReference>
<dbReference type="SUPFAM" id="SSF47413">
    <property type="entry name" value="lambda repressor-like DNA-binding domains"/>
    <property type="match status" value="1"/>
</dbReference>
<dbReference type="Proteomes" id="UP000385544">
    <property type="component" value="Unassembled WGS sequence"/>
</dbReference>
<name>A0A564TU56_STRCV</name>
<organism evidence="2 3">
    <name type="scientific">Streptococcus constellatus</name>
    <dbReference type="NCBI Taxonomy" id="76860"/>
    <lineage>
        <taxon>Bacteria</taxon>
        <taxon>Bacillati</taxon>
        <taxon>Bacillota</taxon>
        <taxon>Bacilli</taxon>
        <taxon>Lactobacillales</taxon>
        <taxon>Streptococcaceae</taxon>
        <taxon>Streptococcus</taxon>
        <taxon>Streptococcus anginosus group</taxon>
    </lineage>
</organism>
<dbReference type="InterPro" id="IPR001387">
    <property type="entry name" value="Cro/C1-type_HTH"/>
</dbReference>
<evidence type="ECO:0000259" key="1">
    <source>
        <dbReference type="PROSITE" id="PS50943"/>
    </source>
</evidence>
<sequence>MPKTSFENNQNTAKAIRQRRLELNLTIEEAAKKAGIGTKTWSRYEAGNPIRKDKLNMIIKTLKWREIPEEFQSGHSLTTLLGEYKEHEAWSDYLYQNFGLAAAISFAIGSDLISDFVADDLRELAEKPKGTHIGELGTSFISSLLPEQFLMEYDYEFMYHLSKTIQGFRQKAKADTPLIAHSVLEELCLYLIMEESTILMEDMAEQLSEEEQEEFMYSNTWIFDLFDDMDVYTFLYSDFCINRDNPYHFCHWLDNQFYMDSQ</sequence>
<dbReference type="AlphaFoldDB" id="A0A564TU56"/>
<dbReference type="PROSITE" id="PS50943">
    <property type="entry name" value="HTH_CROC1"/>
    <property type="match status" value="1"/>
</dbReference>
<dbReference type="OrthoDB" id="1768373at2"/>
<protein>
    <submittedName>
        <fullName evidence="2">Helix-turn-helix</fullName>
    </submittedName>
</protein>
<dbReference type="SMART" id="SM00530">
    <property type="entry name" value="HTH_XRE"/>
    <property type="match status" value="1"/>
</dbReference>
<feature type="domain" description="HTH cro/C1-type" evidence="1">
    <location>
        <begin position="16"/>
        <end position="48"/>
    </location>
</feature>
<accession>A0A564TU56</accession>
<proteinExistence type="predicted"/>
<gene>
    <name evidence="2" type="ORF">SCSS39_01958</name>
</gene>
<dbReference type="EMBL" id="CABHMZ010000029">
    <property type="protein sequence ID" value="VUX10789.1"/>
    <property type="molecule type" value="Genomic_DNA"/>
</dbReference>
<dbReference type="Gene3D" id="1.10.260.40">
    <property type="entry name" value="lambda repressor-like DNA-binding domains"/>
    <property type="match status" value="1"/>
</dbReference>
<evidence type="ECO:0000313" key="3">
    <source>
        <dbReference type="Proteomes" id="UP000385544"/>
    </source>
</evidence>
<dbReference type="InterPro" id="IPR010982">
    <property type="entry name" value="Lambda_DNA-bd_dom_sf"/>
</dbReference>
<reference evidence="2 3" key="1">
    <citation type="submission" date="2019-07" db="EMBL/GenBank/DDBJ databases">
        <authorList>
            <person name="Hibberd C M."/>
            <person name="Gehrig L. J."/>
            <person name="Chang H.-W."/>
            <person name="Venkatesh S."/>
        </authorList>
    </citation>
    <scope>NUCLEOTIDE SEQUENCE [LARGE SCALE GENOMIC DNA]</scope>
    <source>
        <strain evidence="2">Streptococcus_constellatus_SS_Bg39</strain>
    </source>
</reference>
<evidence type="ECO:0000313" key="2">
    <source>
        <dbReference type="EMBL" id="VUX10789.1"/>
    </source>
</evidence>
<dbReference type="CDD" id="cd00093">
    <property type="entry name" value="HTH_XRE"/>
    <property type="match status" value="1"/>
</dbReference>
<dbReference type="Pfam" id="PF01381">
    <property type="entry name" value="HTH_3"/>
    <property type="match status" value="1"/>
</dbReference>
<dbReference type="RefSeq" id="WP_144210830.1">
    <property type="nucleotide sequence ID" value="NZ_CABHMZ010000029.1"/>
</dbReference>